<keyword evidence="3" id="KW-1185">Reference proteome</keyword>
<name>A0AAD2D513_EUPCR</name>
<feature type="region of interest" description="Disordered" evidence="1">
    <location>
        <begin position="764"/>
        <end position="842"/>
    </location>
</feature>
<feature type="compositionally biased region" description="Basic and acidic residues" evidence="1">
    <location>
        <begin position="778"/>
        <end position="797"/>
    </location>
</feature>
<dbReference type="EMBL" id="CAMPGE010022162">
    <property type="protein sequence ID" value="CAI2380225.1"/>
    <property type="molecule type" value="Genomic_DNA"/>
</dbReference>
<dbReference type="Proteomes" id="UP001295684">
    <property type="component" value="Unassembled WGS sequence"/>
</dbReference>
<reference evidence="2" key="1">
    <citation type="submission" date="2023-07" db="EMBL/GenBank/DDBJ databases">
        <authorList>
            <consortium name="AG Swart"/>
            <person name="Singh M."/>
            <person name="Singh A."/>
            <person name="Seah K."/>
            <person name="Emmerich C."/>
        </authorList>
    </citation>
    <scope>NUCLEOTIDE SEQUENCE</scope>
    <source>
        <strain evidence="2">DP1</strain>
    </source>
</reference>
<feature type="region of interest" description="Disordered" evidence="1">
    <location>
        <begin position="659"/>
        <end position="691"/>
    </location>
</feature>
<organism evidence="2 3">
    <name type="scientific">Euplotes crassus</name>
    <dbReference type="NCBI Taxonomy" id="5936"/>
    <lineage>
        <taxon>Eukaryota</taxon>
        <taxon>Sar</taxon>
        <taxon>Alveolata</taxon>
        <taxon>Ciliophora</taxon>
        <taxon>Intramacronucleata</taxon>
        <taxon>Spirotrichea</taxon>
        <taxon>Hypotrichia</taxon>
        <taxon>Euplotida</taxon>
        <taxon>Euplotidae</taxon>
        <taxon>Moneuplotes</taxon>
    </lineage>
</organism>
<feature type="compositionally biased region" description="Polar residues" evidence="1">
    <location>
        <begin position="156"/>
        <end position="170"/>
    </location>
</feature>
<feature type="compositionally biased region" description="Acidic residues" evidence="1">
    <location>
        <begin position="825"/>
        <end position="842"/>
    </location>
</feature>
<feature type="compositionally biased region" description="Basic and acidic residues" evidence="1">
    <location>
        <begin position="976"/>
        <end position="990"/>
    </location>
</feature>
<feature type="compositionally biased region" description="Basic residues" evidence="1">
    <location>
        <begin position="942"/>
        <end position="952"/>
    </location>
</feature>
<feature type="region of interest" description="Disordered" evidence="1">
    <location>
        <begin position="738"/>
        <end position="757"/>
    </location>
</feature>
<evidence type="ECO:0000256" key="1">
    <source>
        <dbReference type="SAM" id="MobiDB-lite"/>
    </source>
</evidence>
<feature type="region of interest" description="Disordered" evidence="1">
    <location>
        <begin position="100"/>
        <end position="135"/>
    </location>
</feature>
<comment type="caution">
    <text evidence="2">The sequence shown here is derived from an EMBL/GenBank/DDBJ whole genome shotgun (WGS) entry which is preliminary data.</text>
</comment>
<feature type="region of interest" description="Disordered" evidence="1">
    <location>
        <begin position="557"/>
        <end position="576"/>
    </location>
</feature>
<accession>A0AAD2D513</accession>
<feature type="compositionally biased region" description="Low complexity" evidence="1">
    <location>
        <begin position="798"/>
        <end position="810"/>
    </location>
</feature>
<feature type="compositionally biased region" description="Polar residues" evidence="1">
    <location>
        <begin position="202"/>
        <end position="228"/>
    </location>
</feature>
<proteinExistence type="predicted"/>
<protein>
    <submittedName>
        <fullName evidence="2">Uncharacterized protein</fullName>
    </submittedName>
</protein>
<feature type="compositionally biased region" description="Basic residues" evidence="1">
    <location>
        <begin position="563"/>
        <end position="576"/>
    </location>
</feature>
<feature type="compositionally biased region" description="Acidic residues" evidence="1">
    <location>
        <begin position="768"/>
        <end position="777"/>
    </location>
</feature>
<dbReference type="AlphaFoldDB" id="A0AAD2D513"/>
<evidence type="ECO:0000313" key="2">
    <source>
        <dbReference type="EMBL" id="CAI2380225.1"/>
    </source>
</evidence>
<feature type="region of interest" description="Disordered" evidence="1">
    <location>
        <begin position="921"/>
        <end position="999"/>
    </location>
</feature>
<gene>
    <name evidence="2" type="ORF">ECRASSUSDP1_LOCUS21657</name>
</gene>
<evidence type="ECO:0000313" key="3">
    <source>
        <dbReference type="Proteomes" id="UP001295684"/>
    </source>
</evidence>
<sequence length="999" mass="113742">MAKSLEKRKPGASLHEYGENHINFYNYAGIRPDVTPPTLAHGNNSSYLTTAKDGLYKTKKGKKKDISKIIEGPQNIYLGNPSPSQPRFRGFVKKNMKLSHPKVKAKQVNSMSRKSSSVRNNRGKKYTNNDNDQATKKYFSNIRKVGVLTSNYVTSGNNYAYPGPNTNNTGPYYPKNARINPRSRTNSRKRGTIAPKLKDSRNNPQSTGPPAVRQNRNSIKKTTPNYGISQGRPKPGNNRSNLKERIKTIEYADSNFKNLVGRSNTVQRRRKLQAQNNLSAQDNYAKPYSNIGPSMNTRSNITIDRTASLGNKKNISGASNHSTIANYTNTKNSKKAFLTNNEYEDESLITANSYNYGKNPNHSAIIGVKNNIDPSLTSNNFKSNKNSKEINQKPKFSKVVRKEFRSKSNKRVNRGIFERVYMQSPHKLFKNGHSHIKLRRNISNNDSQGSLLGKKFNRRDNTVSPTMPRVNGVPVNPDRNHTTIKERPPQKFNNSMKHEVSSINTSKDQSRLNFPIAKHASEHELETHVAKDYSIHQSSAIVENCSSVTTIKRSKVHENMKQKGSKRAKVAQPKKKVKTNVADSFYSTQKHMKKNTDNNISFFESRGRDSKYKKEALLKYKKKSKEEIKRSNHFKEKGANSFTKEASNIFNRKATLEKLKDGSSVGKSSQENPKGARQLKKKNKMSEDTYIESKSSLANVIKKKRTSLITKKWRKEVKKQIQNENLFKRSKEKKLDFSINESPLQSKKEMKGSQKLRHSVNQLRNEIIQDDSEDEEYTISRKESDNSSILHKGDFKLDGNGSDGNSSDSNPLQKIIEQRMLESSTDSEESEEELDDDYDIGIDDIDIGQEETNEIYTATEDEESNILSESLNTRIDDSANYHKKKLKEALSKGKEISPFEDLIEKGLKNYMNTGFRKEVKLKEGIKPKGKLTKQNLKSYDNRKKRPESKKKTRESLGLSQGFDSSPIEKNSHRKEKRGEKGLEEVRRDQIDLQVKNPFS</sequence>
<feature type="compositionally biased region" description="Polar residues" evidence="1">
    <location>
        <begin position="107"/>
        <end position="132"/>
    </location>
</feature>
<feature type="region of interest" description="Disordered" evidence="1">
    <location>
        <begin position="156"/>
        <end position="240"/>
    </location>
</feature>